<evidence type="ECO:0000313" key="8">
    <source>
        <dbReference type="EMBL" id="GAA1968503.1"/>
    </source>
</evidence>
<evidence type="ECO:0000256" key="3">
    <source>
        <dbReference type="ARBA" id="ARBA00023082"/>
    </source>
</evidence>
<dbReference type="EMBL" id="BAAAQM010000014">
    <property type="protein sequence ID" value="GAA1968503.1"/>
    <property type="molecule type" value="Genomic_DNA"/>
</dbReference>
<dbReference type="NCBIfam" id="TIGR02937">
    <property type="entry name" value="sigma70-ECF"/>
    <property type="match status" value="1"/>
</dbReference>
<comment type="caution">
    <text evidence="8">The sequence shown here is derived from an EMBL/GenBank/DDBJ whole genome shotgun (WGS) entry which is preliminary data.</text>
</comment>
<dbReference type="InterPro" id="IPR013249">
    <property type="entry name" value="RNA_pol_sigma70_r4_t2"/>
</dbReference>
<keyword evidence="4" id="KW-0804">Transcription</keyword>
<dbReference type="InterPro" id="IPR007627">
    <property type="entry name" value="RNA_pol_sigma70_r2"/>
</dbReference>
<dbReference type="InterPro" id="IPR013325">
    <property type="entry name" value="RNA_pol_sigma_r2"/>
</dbReference>
<evidence type="ECO:0000256" key="4">
    <source>
        <dbReference type="ARBA" id="ARBA00023163"/>
    </source>
</evidence>
<gene>
    <name evidence="8" type="ORF">GCM10009838_28720</name>
</gene>
<dbReference type="InterPro" id="IPR036388">
    <property type="entry name" value="WH-like_DNA-bd_sf"/>
</dbReference>
<dbReference type="Gene3D" id="1.10.1740.10">
    <property type="match status" value="1"/>
</dbReference>
<keyword evidence="2" id="KW-0805">Transcription regulation</keyword>
<evidence type="ECO:0000256" key="5">
    <source>
        <dbReference type="SAM" id="MobiDB-lite"/>
    </source>
</evidence>
<dbReference type="SUPFAM" id="SSF88659">
    <property type="entry name" value="Sigma3 and sigma4 domains of RNA polymerase sigma factors"/>
    <property type="match status" value="1"/>
</dbReference>
<feature type="domain" description="RNA polymerase sigma-70 region 2" evidence="6">
    <location>
        <begin position="26"/>
        <end position="91"/>
    </location>
</feature>
<feature type="domain" description="RNA polymerase sigma factor 70 region 4 type 2" evidence="7">
    <location>
        <begin position="121"/>
        <end position="172"/>
    </location>
</feature>
<evidence type="ECO:0000259" key="7">
    <source>
        <dbReference type="Pfam" id="PF08281"/>
    </source>
</evidence>
<sequence length="210" mass="22200">MLDGQDLADALAAAVRGDQDGFAVLWRALNPPLLRYLRVLIPNACEDVASETWLQACRDLGGFTGDAGHFQVWLFRIARNRAVDEGRRNQRKLDDPVAVPPERHAGDDTAEAALAAMATRRALAVIAELPRDQAEAVLLRAVAGLSADQAGAVVGKRAGAVRVAAMRGLRTLKKKLDEAGAADAPGKAQGVQEPQVKGVARAGSRAGVTR</sequence>
<dbReference type="InterPro" id="IPR014284">
    <property type="entry name" value="RNA_pol_sigma-70_dom"/>
</dbReference>
<organism evidence="8 9">
    <name type="scientific">Catenulispora subtropica</name>
    <dbReference type="NCBI Taxonomy" id="450798"/>
    <lineage>
        <taxon>Bacteria</taxon>
        <taxon>Bacillati</taxon>
        <taxon>Actinomycetota</taxon>
        <taxon>Actinomycetes</taxon>
        <taxon>Catenulisporales</taxon>
        <taxon>Catenulisporaceae</taxon>
        <taxon>Catenulispora</taxon>
    </lineage>
</organism>
<dbReference type="InterPro" id="IPR039425">
    <property type="entry name" value="RNA_pol_sigma-70-like"/>
</dbReference>
<keyword evidence="3" id="KW-0731">Sigma factor</keyword>
<comment type="similarity">
    <text evidence="1">Belongs to the sigma-70 factor family. ECF subfamily.</text>
</comment>
<dbReference type="InterPro" id="IPR013324">
    <property type="entry name" value="RNA_pol_sigma_r3/r4-like"/>
</dbReference>
<name>A0ABN2RGF5_9ACTN</name>
<keyword evidence="9" id="KW-1185">Reference proteome</keyword>
<evidence type="ECO:0000259" key="6">
    <source>
        <dbReference type="Pfam" id="PF04542"/>
    </source>
</evidence>
<accession>A0ABN2RGF5</accession>
<dbReference type="SUPFAM" id="SSF88946">
    <property type="entry name" value="Sigma2 domain of RNA polymerase sigma factors"/>
    <property type="match status" value="1"/>
</dbReference>
<reference evidence="8 9" key="1">
    <citation type="journal article" date="2019" name="Int. J. Syst. Evol. Microbiol.">
        <title>The Global Catalogue of Microorganisms (GCM) 10K type strain sequencing project: providing services to taxonomists for standard genome sequencing and annotation.</title>
        <authorList>
            <consortium name="The Broad Institute Genomics Platform"/>
            <consortium name="The Broad Institute Genome Sequencing Center for Infectious Disease"/>
            <person name="Wu L."/>
            <person name="Ma J."/>
        </authorList>
    </citation>
    <scope>NUCLEOTIDE SEQUENCE [LARGE SCALE GENOMIC DNA]</scope>
    <source>
        <strain evidence="8 9">JCM 16013</strain>
    </source>
</reference>
<dbReference type="Pfam" id="PF08281">
    <property type="entry name" value="Sigma70_r4_2"/>
    <property type="match status" value="1"/>
</dbReference>
<evidence type="ECO:0000313" key="9">
    <source>
        <dbReference type="Proteomes" id="UP001499854"/>
    </source>
</evidence>
<dbReference type="Proteomes" id="UP001499854">
    <property type="component" value="Unassembled WGS sequence"/>
</dbReference>
<dbReference type="Pfam" id="PF04542">
    <property type="entry name" value="Sigma70_r2"/>
    <property type="match status" value="1"/>
</dbReference>
<dbReference type="RefSeq" id="WP_344657493.1">
    <property type="nucleotide sequence ID" value="NZ_BAAAQM010000014.1"/>
</dbReference>
<evidence type="ECO:0000256" key="2">
    <source>
        <dbReference type="ARBA" id="ARBA00023015"/>
    </source>
</evidence>
<dbReference type="PANTHER" id="PTHR43133">
    <property type="entry name" value="RNA POLYMERASE ECF-TYPE SIGMA FACTO"/>
    <property type="match status" value="1"/>
</dbReference>
<dbReference type="Gene3D" id="1.10.10.10">
    <property type="entry name" value="Winged helix-like DNA-binding domain superfamily/Winged helix DNA-binding domain"/>
    <property type="match status" value="1"/>
</dbReference>
<dbReference type="PANTHER" id="PTHR43133:SF66">
    <property type="entry name" value="ECF RNA POLYMERASE SIGMA FACTOR SIGK"/>
    <property type="match status" value="1"/>
</dbReference>
<proteinExistence type="inferred from homology"/>
<evidence type="ECO:0000256" key="1">
    <source>
        <dbReference type="ARBA" id="ARBA00010641"/>
    </source>
</evidence>
<protein>
    <submittedName>
        <fullName evidence="8">RNA polymerase sigma factor</fullName>
    </submittedName>
</protein>
<feature type="region of interest" description="Disordered" evidence="5">
    <location>
        <begin position="178"/>
        <end position="210"/>
    </location>
</feature>